<evidence type="ECO:0000313" key="1">
    <source>
        <dbReference type="EMBL" id="MBA2134066.1"/>
    </source>
</evidence>
<dbReference type="AlphaFoldDB" id="A0A8J6I284"/>
<dbReference type="GO" id="GO:0005524">
    <property type="term" value="F:ATP binding"/>
    <property type="evidence" value="ECO:0007669"/>
    <property type="project" value="InterPro"/>
</dbReference>
<gene>
    <name evidence="1" type="ORF">G5B42_11050</name>
</gene>
<reference evidence="1" key="1">
    <citation type="submission" date="2020-06" db="EMBL/GenBank/DDBJ databases">
        <title>Novel chitinolytic bacterium.</title>
        <authorList>
            <person name="Ungkulpasvich U."/>
            <person name="Kosugi A."/>
            <person name="Uke A."/>
        </authorList>
    </citation>
    <scope>NUCLEOTIDE SEQUENCE</scope>
    <source>
        <strain evidence="1">UUS1-1</strain>
    </source>
</reference>
<dbReference type="InterPro" id="IPR027417">
    <property type="entry name" value="P-loop_NTPase"/>
</dbReference>
<dbReference type="EMBL" id="JAAKDE010000045">
    <property type="protein sequence ID" value="MBA2134066.1"/>
    <property type="molecule type" value="Genomic_DNA"/>
</dbReference>
<dbReference type="PANTHER" id="PTHR46638">
    <property type="entry name" value="CORRINOID ADENOSYLTRANSFERASE"/>
    <property type="match status" value="1"/>
</dbReference>
<comment type="caution">
    <text evidence="1">The sequence shown here is derived from an EMBL/GenBank/DDBJ whole genome shotgun (WGS) entry which is preliminary data.</text>
</comment>
<dbReference type="PIRSF" id="PIRSF015617">
    <property type="entry name" value="Adensltrnsf_CobA"/>
    <property type="match status" value="1"/>
</dbReference>
<dbReference type="PANTHER" id="PTHR46638:SF1">
    <property type="entry name" value="CORRINOID ADENOSYLTRANSFERASE"/>
    <property type="match status" value="1"/>
</dbReference>
<sequence>MIQVYTGDGKGKTTAAIGLAVRAHGHGLRVAVFQFLKTDRENGEARVLRQLGILCRQYGSGRWLFNREPDQEELALAAQGLADAEWAVTAGYQVVILDEISHAVNLGLLPEEKVRALAANIPAGVELILTGREMPETLRKMADLVTEMQAVKHPYTQGIGARRGIEY</sequence>
<dbReference type="Gene3D" id="3.40.50.300">
    <property type="entry name" value="P-loop containing nucleotide triphosphate hydrolases"/>
    <property type="match status" value="1"/>
</dbReference>
<dbReference type="RefSeq" id="WP_181340530.1">
    <property type="nucleotide sequence ID" value="NZ_JAAKDE010000045.1"/>
</dbReference>
<name>A0A8J6I284_9FIRM</name>
<dbReference type="InterPro" id="IPR003724">
    <property type="entry name" value="CblAdoTrfase_CobA"/>
</dbReference>
<dbReference type="Pfam" id="PF02572">
    <property type="entry name" value="CobA_CobO_BtuR"/>
    <property type="match status" value="1"/>
</dbReference>
<dbReference type="SUPFAM" id="SSF52540">
    <property type="entry name" value="P-loop containing nucleoside triphosphate hydrolases"/>
    <property type="match status" value="1"/>
</dbReference>
<proteinExistence type="predicted"/>
<dbReference type="Proteomes" id="UP000657177">
    <property type="component" value="Unassembled WGS sequence"/>
</dbReference>
<organism evidence="1 2">
    <name type="scientific">Capillibacterium thermochitinicola</name>
    <dbReference type="NCBI Taxonomy" id="2699427"/>
    <lineage>
        <taxon>Bacteria</taxon>
        <taxon>Bacillati</taxon>
        <taxon>Bacillota</taxon>
        <taxon>Capillibacterium</taxon>
    </lineage>
</organism>
<dbReference type="GO" id="GO:0009236">
    <property type="term" value="P:cobalamin biosynthetic process"/>
    <property type="evidence" value="ECO:0007669"/>
    <property type="project" value="InterPro"/>
</dbReference>
<evidence type="ECO:0000313" key="2">
    <source>
        <dbReference type="Proteomes" id="UP000657177"/>
    </source>
</evidence>
<accession>A0A8J6I284</accession>
<dbReference type="CDD" id="cd00561">
    <property type="entry name" value="CobA_ACA"/>
    <property type="match status" value="1"/>
</dbReference>
<keyword evidence="2" id="KW-1185">Reference proteome</keyword>
<protein>
    <submittedName>
        <fullName evidence="1">Cob(I)yrinic acid a,c-diamide adenosyltransferase</fullName>
    </submittedName>
</protein>
<dbReference type="GO" id="GO:0008817">
    <property type="term" value="F:corrinoid adenosyltransferase activity"/>
    <property type="evidence" value="ECO:0007669"/>
    <property type="project" value="InterPro"/>
</dbReference>